<dbReference type="Pfam" id="PF00415">
    <property type="entry name" value="RCC1"/>
    <property type="match status" value="1"/>
</dbReference>
<dbReference type="Gene3D" id="2.130.10.30">
    <property type="entry name" value="Regulator of chromosome condensation 1/beta-lactamase-inhibitor protein II"/>
    <property type="match status" value="3"/>
</dbReference>
<dbReference type="EMBL" id="MK072387">
    <property type="protein sequence ID" value="AYV83262.1"/>
    <property type="molecule type" value="Genomic_DNA"/>
</dbReference>
<dbReference type="PROSITE" id="PS50012">
    <property type="entry name" value="RCC1_3"/>
    <property type="match status" value="3"/>
</dbReference>
<sequence>MELILLIRNLPIDLLYIVSGYDHRVVLLLGEESALIKCDWFLLIKLNFSLIYERKISTQKEIMKVYFDNCSNEKPRIVCGTSNTILRLSDGRLMGCGNNCYGQLGLGDNKCRNLFFEISGIPKNIVEVICCTLSTIIRLGNGTLMTCGYNLFGQLGLGDNESRYKFTKIAGIPKDIVEIICGDHHVIIRLACGTLMGCGLNNYGQLGVGDYENRNEFCVIPNIPKNIEEVLCNNYCTIIRLACGTLMACGYNGCGRLGFGNDYNINRFKEIPGVPKNIARVVCGLNHTVILLRDGTLMSCGSNYYGQLGLGDNVNRGSFQKINGIPENIVDVVGNFYHVVIRLTDGTLMSCGSNERRQLGLGDCLNRNTFFEIRGVPKNVAKVILDVLFTVVILTDGTLIDLANCESKRRPLSALGEIEMSEPKNIVEVIGADDYIIIRLRDGTIMSCGSNSYGELGLGDEKYRNSFEKINGIPKIKS</sequence>
<protein>
    <submittedName>
        <fullName evidence="1">Chromosome condensation regulator RCC1</fullName>
    </submittedName>
</protein>
<dbReference type="InterPro" id="IPR051553">
    <property type="entry name" value="Ran_GTPase-activating"/>
</dbReference>
<evidence type="ECO:0000313" key="1">
    <source>
        <dbReference type="EMBL" id="AYV83262.1"/>
    </source>
</evidence>
<dbReference type="Pfam" id="PF13540">
    <property type="entry name" value="RCC1_2"/>
    <property type="match status" value="3"/>
</dbReference>
<proteinExistence type="predicted"/>
<dbReference type="PRINTS" id="PR00633">
    <property type="entry name" value="RCCNDNSATION"/>
</dbReference>
<name>A0A3G5A877_9VIRU</name>
<accession>A0A3G5A877</accession>
<dbReference type="InterPro" id="IPR000408">
    <property type="entry name" value="Reg_chr_condens"/>
</dbReference>
<dbReference type="PANTHER" id="PTHR45982">
    <property type="entry name" value="REGULATOR OF CHROMOSOME CONDENSATION"/>
    <property type="match status" value="1"/>
</dbReference>
<dbReference type="SUPFAM" id="SSF50985">
    <property type="entry name" value="RCC1/BLIP-II"/>
    <property type="match status" value="1"/>
</dbReference>
<organism evidence="1">
    <name type="scientific">Hyperionvirus sp</name>
    <dbReference type="NCBI Taxonomy" id="2487770"/>
    <lineage>
        <taxon>Viruses</taxon>
        <taxon>Varidnaviria</taxon>
        <taxon>Bamfordvirae</taxon>
        <taxon>Nucleocytoviricota</taxon>
        <taxon>Megaviricetes</taxon>
        <taxon>Imitervirales</taxon>
        <taxon>Mimiviridae</taxon>
        <taxon>Klosneuvirinae</taxon>
    </lineage>
</organism>
<gene>
    <name evidence="1" type="ORF">Hyperionvirus5_68</name>
</gene>
<dbReference type="InterPro" id="IPR009091">
    <property type="entry name" value="RCC1/BLIP-II"/>
</dbReference>
<dbReference type="PANTHER" id="PTHR45982:SF1">
    <property type="entry name" value="REGULATOR OF CHROMOSOME CONDENSATION"/>
    <property type="match status" value="1"/>
</dbReference>
<reference evidence="1" key="1">
    <citation type="submission" date="2018-10" db="EMBL/GenBank/DDBJ databases">
        <title>Hidden diversity of soil giant viruses.</title>
        <authorList>
            <person name="Schulz F."/>
            <person name="Alteio L."/>
            <person name="Goudeau D."/>
            <person name="Ryan E.M."/>
            <person name="Malmstrom R.R."/>
            <person name="Blanchard J."/>
            <person name="Woyke T."/>
        </authorList>
    </citation>
    <scope>NUCLEOTIDE SEQUENCE</scope>
    <source>
        <strain evidence="1">HYV1</strain>
    </source>
</reference>
<dbReference type="GO" id="GO:0005085">
    <property type="term" value="F:guanyl-nucleotide exchange factor activity"/>
    <property type="evidence" value="ECO:0007669"/>
    <property type="project" value="TreeGrafter"/>
</dbReference>